<name>A0A382E6Q5_9ZZZZ</name>
<organism evidence="1">
    <name type="scientific">marine metagenome</name>
    <dbReference type="NCBI Taxonomy" id="408172"/>
    <lineage>
        <taxon>unclassified sequences</taxon>
        <taxon>metagenomes</taxon>
        <taxon>ecological metagenomes</taxon>
    </lineage>
</organism>
<protein>
    <recommendedName>
        <fullName evidence="2">Metallo-beta-lactamase domain-containing protein</fullName>
    </recommendedName>
</protein>
<evidence type="ECO:0008006" key="2">
    <source>
        <dbReference type="Google" id="ProtNLM"/>
    </source>
</evidence>
<sequence>MFITHLHSDHIVDLYQLIISSWHSYRTKAWKIFGPRGTKKFVKELMDTWKDERILRIKNEQRSSIQAFNVKVTEFGEYGKIRIKDLVIEYFTVDHKPV</sequence>
<dbReference type="Gene3D" id="3.60.15.10">
    <property type="entry name" value="Ribonuclease Z/Hydroxyacylglutathione hydrolase-like"/>
    <property type="match status" value="1"/>
</dbReference>
<dbReference type="EMBL" id="UINC01042895">
    <property type="protein sequence ID" value="SVB46145.1"/>
    <property type="molecule type" value="Genomic_DNA"/>
</dbReference>
<proteinExistence type="predicted"/>
<feature type="non-terminal residue" evidence="1">
    <location>
        <position position="98"/>
    </location>
</feature>
<dbReference type="AlphaFoldDB" id="A0A382E6Q5"/>
<gene>
    <name evidence="1" type="ORF">METZ01_LOCUS198999</name>
</gene>
<dbReference type="InterPro" id="IPR036866">
    <property type="entry name" value="RibonucZ/Hydroxyglut_hydro"/>
</dbReference>
<evidence type="ECO:0000313" key="1">
    <source>
        <dbReference type="EMBL" id="SVB46145.1"/>
    </source>
</evidence>
<dbReference type="SUPFAM" id="SSF56281">
    <property type="entry name" value="Metallo-hydrolase/oxidoreductase"/>
    <property type="match status" value="1"/>
</dbReference>
<accession>A0A382E6Q5</accession>
<reference evidence="1" key="1">
    <citation type="submission" date="2018-05" db="EMBL/GenBank/DDBJ databases">
        <authorList>
            <person name="Lanie J.A."/>
            <person name="Ng W.-L."/>
            <person name="Kazmierczak K.M."/>
            <person name="Andrzejewski T.M."/>
            <person name="Davidsen T.M."/>
            <person name="Wayne K.J."/>
            <person name="Tettelin H."/>
            <person name="Glass J.I."/>
            <person name="Rusch D."/>
            <person name="Podicherti R."/>
            <person name="Tsui H.-C.T."/>
            <person name="Winkler M.E."/>
        </authorList>
    </citation>
    <scope>NUCLEOTIDE SEQUENCE</scope>
</reference>